<reference evidence="2" key="1">
    <citation type="journal article" date="2018" name="Gigascience">
        <title>Genome assembly of the Pink Ipe (Handroanthus impetiginosus, Bignoniaceae), a highly valued, ecologically keystone Neotropical timber forest tree.</title>
        <authorList>
            <person name="Silva-Junior O.B."/>
            <person name="Grattapaglia D."/>
            <person name="Novaes E."/>
            <person name="Collevatti R.G."/>
        </authorList>
    </citation>
    <scope>NUCLEOTIDE SEQUENCE [LARGE SCALE GENOMIC DNA]</scope>
    <source>
        <strain evidence="2">cv. UFG-1</strain>
    </source>
</reference>
<dbReference type="PANTHER" id="PTHR31110">
    <property type="entry name" value="PESTICIDAL CRYSTAL CRY8BA PROTEIN"/>
    <property type="match status" value="1"/>
</dbReference>
<comment type="caution">
    <text evidence="1">The sequence shown here is derived from an EMBL/GenBank/DDBJ whole genome shotgun (WGS) entry which is preliminary data.</text>
</comment>
<sequence length="180" mass="20688">MGIFLNTMKRILDVLHCRIEDKLKSWASYLPINGDNNSSTFGEQMNAITVLLRTKYKNYVQAIVVKLASNMQANRNTCLRRILEDTKEADGEAQIRERMQLLSTQLSDCISNLHETFTSQIFVATCRAFWDKMGQIVLKFLEGRKENRVWYTGSYHALGILDDIYASQMQRLLGNAKGQQ</sequence>
<accession>A0A2G9I769</accession>
<evidence type="ECO:0000313" key="1">
    <source>
        <dbReference type="EMBL" id="PIN25617.1"/>
    </source>
</evidence>
<dbReference type="PANTHER" id="PTHR31110:SF3">
    <property type="entry name" value="PORTAL PROTEIN"/>
    <property type="match status" value="1"/>
</dbReference>
<dbReference type="Proteomes" id="UP000231279">
    <property type="component" value="Unassembled WGS sequence"/>
</dbReference>
<evidence type="ECO:0000313" key="2">
    <source>
        <dbReference type="Proteomes" id="UP000231279"/>
    </source>
</evidence>
<dbReference type="OrthoDB" id="1571544at2759"/>
<protein>
    <submittedName>
        <fullName evidence="1">Uncharacterized protein</fullName>
    </submittedName>
</protein>
<gene>
    <name evidence="1" type="ORF">CDL12_01647</name>
</gene>
<proteinExistence type="predicted"/>
<organism evidence="1 2">
    <name type="scientific">Handroanthus impetiginosus</name>
    <dbReference type="NCBI Taxonomy" id="429701"/>
    <lineage>
        <taxon>Eukaryota</taxon>
        <taxon>Viridiplantae</taxon>
        <taxon>Streptophyta</taxon>
        <taxon>Embryophyta</taxon>
        <taxon>Tracheophyta</taxon>
        <taxon>Spermatophyta</taxon>
        <taxon>Magnoliopsida</taxon>
        <taxon>eudicotyledons</taxon>
        <taxon>Gunneridae</taxon>
        <taxon>Pentapetalae</taxon>
        <taxon>asterids</taxon>
        <taxon>lamiids</taxon>
        <taxon>Lamiales</taxon>
        <taxon>Bignoniaceae</taxon>
        <taxon>Crescentiina</taxon>
        <taxon>Tabebuia alliance</taxon>
        <taxon>Handroanthus</taxon>
    </lineage>
</organism>
<name>A0A2G9I769_9LAMI</name>
<dbReference type="AlphaFoldDB" id="A0A2G9I769"/>
<keyword evidence="2" id="KW-1185">Reference proteome</keyword>
<dbReference type="STRING" id="429701.A0A2G9I769"/>
<dbReference type="EMBL" id="NKXS01000210">
    <property type="protein sequence ID" value="PIN25617.1"/>
    <property type="molecule type" value="Genomic_DNA"/>
</dbReference>